<keyword evidence="3" id="KW-1185">Reference proteome</keyword>
<evidence type="ECO:0000313" key="3">
    <source>
        <dbReference type="Proteomes" id="UP001516400"/>
    </source>
</evidence>
<proteinExistence type="predicted"/>
<evidence type="ECO:0000313" key="2">
    <source>
        <dbReference type="EMBL" id="KAL3266710.1"/>
    </source>
</evidence>
<evidence type="ECO:0008006" key="4">
    <source>
        <dbReference type="Google" id="ProtNLM"/>
    </source>
</evidence>
<dbReference type="InterPro" id="IPR036388">
    <property type="entry name" value="WH-like_DNA-bd_sf"/>
</dbReference>
<feature type="compositionally biased region" description="Basic and acidic residues" evidence="1">
    <location>
        <begin position="176"/>
        <end position="191"/>
    </location>
</feature>
<dbReference type="InterPro" id="IPR036390">
    <property type="entry name" value="WH_DNA-bd_sf"/>
</dbReference>
<comment type="caution">
    <text evidence="2">The sequence shown here is derived from an EMBL/GenBank/DDBJ whole genome shotgun (WGS) entry which is preliminary data.</text>
</comment>
<protein>
    <recommendedName>
        <fullName evidence="4">H15 domain-containing protein</fullName>
    </recommendedName>
</protein>
<organism evidence="2 3">
    <name type="scientific">Cryptolaemus montrouzieri</name>
    <dbReference type="NCBI Taxonomy" id="559131"/>
    <lineage>
        <taxon>Eukaryota</taxon>
        <taxon>Metazoa</taxon>
        <taxon>Ecdysozoa</taxon>
        <taxon>Arthropoda</taxon>
        <taxon>Hexapoda</taxon>
        <taxon>Insecta</taxon>
        <taxon>Pterygota</taxon>
        <taxon>Neoptera</taxon>
        <taxon>Endopterygota</taxon>
        <taxon>Coleoptera</taxon>
        <taxon>Polyphaga</taxon>
        <taxon>Cucujiformia</taxon>
        <taxon>Coccinelloidea</taxon>
        <taxon>Coccinellidae</taxon>
        <taxon>Scymninae</taxon>
        <taxon>Scymnini</taxon>
        <taxon>Cryptolaemus</taxon>
    </lineage>
</organism>
<gene>
    <name evidence="2" type="ORF">HHI36_010871</name>
</gene>
<accession>A0ABD2MK77</accession>
<feature type="compositionally biased region" description="Basic residues" evidence="1">
    <location>
        <begin position="155"/>
        <end position="175"/>
    </location>
</feature>
<feature type="region of interest" description="Disordered" evidence="1">
    <location>
        <begin position="204"/>
        <end position="225"/>
    </location>
</feature>
<feature type="region of interest" description="Disordered" evidence="1">
    <location>
        <begin position="80"/>
        <end position="191"/>
    </location>
</feature>
<dbReference type="AlphaFoldDB" id="A0ABD2MK77"/>
<dbReference type="EMBL" id="JABFTP020000001">
    <property type="protein sequence ID" value="KAL3266710.1"/>
    <property type="molecule type" value="Genomic_DNA"/>
</dbReference>
<reference evidence="2 3" key="1">
    <citation type="journal article" date="2021" name="BMC Biol.">
        <title>Horizontally acquired antibacterial genes associated with adaptive radiation of ladybird beetles.</title>
        <authorList>
            <person name="Li H.S."/>
            <person name="Tang X.F."/>
            <person name="Huang Y.H."/>
            <person name="Xu Z.Y."/>
            <person name="Chen M.L."/>
            <person name="Du X.Y."/>
            <person name="Qiu B.Y."/>
            <person name="Chen P.T."/>
            <person name="Zhang W."/>
            <person name="Slipinski A."/>
            <person name="Escalona H.E."/>
            <person name="Waterhouse R.M."/>
            <person name="Zwick A."/>
            <person name="Pang H."/>
        </authorList>
    </citation>
    <scope>NUCLEOTIDE SEQUENCE [LARGE SCALE GENOMIC DNA]</scope>
    <source>
        <strain evidence="2">SYSU2018</strain>
    </source>
</reference>
<dbReference type="SUPFAM" id="SSF46785">
    <property type="entry name" value="Winged helix' DNA-binding domain"/>
    <property type="match status" value="1"/>
</dbReference>
<dbReference type="Gene3D" id="1.10.10.10">
    <property type="entry name" value="Winged helix-like DNA-binding domain superfamily/Winged helix DNA-binding domain"/>
    <property type="match status" value="1"/>
</dbReference>
<sequence>MKKAVGVPRRLPHVLQAIQDLGDSHGSTMRQIMDHMENAQFTTSGRPKNLTTEARRAVKYAVDNGLVKEKAGRLTVTSFYSNKKSDPSKSILEGRRRRKKRGRRRRRHHRRHGSMSSVTDSEASVTGDEWETDRDRSHSRSRSRSPEYTSDGIISHRHRRKRHGRRRRRRGRRHHSLNDREASPRGDGKALDDRRCLAHRLEDCDNPGCQRGVKDRDEKLNSYIN</sequence>
<feature type="compositionally biased region" description="Basic and acidic residues" evidence="1">
    <location>
        <begin position="212"/>
        <end position="225"/>
    </location>
</feature>
<feature type="compositionally biased region" description="Polar residues" evidence="1">
    <location>
        <begin position="114"/>
        <end position="124"/>
    </location>
</feature>
<feature type="compositionally biased region" description="Basic residues" evidence="1">
    <location>
        <begin position="95"/>
        <end position="113"/>
    </location>
</feature>
<dbReference type="Proteomes" id="UP001516400">
    <property type="component" value="Unassembled WGS sequence"/>
</dbReference>
<name>A0ABD2MK77_9CUCU</name>
<evidence type="ECO:0000256" key="1">
    <source>
        <dbReference type="SAM" id="MobiDB-lite"/>
    </source>
</evidence>